<dbReference type="Gene3D" id="3.30.110.170">
    <property type="entry name" value="Protein of unknown function (DUF541), domain 1"/>
    <property type="match status" value="1"/>
</dbReference>
<dbReference type="GO" id="GO:0006974">
    <property type="term" value="P:DNA damage response"/>
    <property type="evidence" value="ECO:0007669"/>
    <property type="project" value="TreeGrafter"/>
</dbReference>
<protein>
    <recommendedName>
        <fullName evidence="4">DUF541 domain-containing protein</fullName>
    </recommendedName>
</protein>
<keyword evidence="3" id="KW-1185">Reference proteome</keyword>
<dbReference type="InterPro" id="IPR052022">
    <property type="entry name" value="26kDa_periplasmic_antigen"/>
</dbReference>
<evidence type="ECO:0000313" key="3">
    <source>
        <dbReference type="Proteomes" id="UP000655208"/>
    </source>
</evidence>
<reference evidence="2" key="2">
    <citation type="submission" date="2020-09" db="EMBL/GenBank/DDBJ databases">
        <authorList>
            <person name="Sun Q."/>
            <person name="Zhou Y."/>
        </authorList>
    </citation>
    <scope>NUCLEOTIDE SEQUENCE</scope>
    <source>
        <strain evidence="2">CGMCC 4.7308</strain>
    </source>
</reference>
<reference evidence="2" key="1">
    <citation type="journal article" date="2014" name="Int. J. Syst. Evol. Microbiol.">
        <title>Complete genome sequence of Corynebacterium casei LMG S-19264T (=DSM 44701T), isolated from a smear-ripened cheese.</title>
        <authorList>
            <consortium name="US DOE Joint Genome Institute (JGI-PGF)"/>
            <person name="Walter F."/>
            <person name="Albersmeier A."/>
            <person name="Kalinowski J."/>
            <person name="Ruckert C."/>
        </authorList>
    </citation>
    <scope>NUCLEOTIDE SEQUENCE</scope>
    <source>
        <strain evidence="2">CGMCC 4.7308</strain>
    </source>
</reference>
<dbReference type="Gene3D" id="3.30.70.2970">
    <property type="entry name" value="Protein of unknown function (DUF541), domain 2"/>
    <property type="match status" value="1"/>
</dbReference>
<gene>
    <name evidence="2" type="ORF">GCM10011594_15410</name>
</gene>
<name>A0A917WES9_9ACTN</name>
<dbReference type="Proteomes" id="UP000655208">
    <property type="component" value="Unassembled WGS sequence"/>
</dbReference>
<accession>A0A917WES9</accession>
<dbReference type="PANTHER" id="PTHR34387:SF1">
    <property type="entry name" value="PERIPLASMIC IMMUNOGENIC PROTEIN"/>
    <property type="match status" value="1"/>
</dbReference>
<proteinExistence type="predicted"/>
<evidence type="ECO:0000256" key="1">
    <source>
        <dbReference type="SAM" id="MobiDB-lite"/>
    </source>
</evidence>
<comment type="caution">
    <text evidence="2">The sequence shown here is derived from an EMBL/GenBank/DDBJ whole genome shotgun (WGS) entry which is preliminary data.</text>
</comment>
<evidence type="ECO:0000313" key="2">
    <source>
        <dbReference type="EMBL" id="GGL96586.1"/>
    </source>
</evidence>
<dbReference type="InterPro" id="IPR007497">
    <property type="entry name" value="SIMPL/DUF541"/>
</dbReference>
<feature type="region of interest" description="Disordered" evidence="1">
    <location>
        <begin position="1"/>
        <end position="70"/>
    </location>
</feature>
<organism evidence="2 3">
    <name type="scientific">Nakamurella endophytica</name>
    <dbReference type="NCBI Taxonomy" id="1748367"/>
    <lineage>
        <taxon>Bacteria</taxon>
        <taxon>Bacillati</taxon>
        <taxon>Actinomycetota</taxon>
        <taxon>Actinomycetes</taxon>
        <taxon>Nakamurellales</taxon>
        <taxon>Nakamurellaceae</taxon>
        <taxon>Nakamurella</taxon>
    </lineage>
</organism>
<dbReference type="EMBL" id="BMNA01000003">
    <property type="protein sequence ID" value="GGL96586.1"/>
    <property type="molecule type" value="Genomic_DNA"/>
</dbReference>
<dbReference type="AlphaFoldDB" id="A0A917WES9"/>
<sequence>MLAVAAGCSTGTAAGDTPARAAGESATGQAPVTVTVTETAPPAAPTTVTTAAPTTVPTTAPPAGQAVGGSTPGPAWVVTAQAVGTATGAPDTLTVQLGVQTRAKSASAALADNSTRAAAVIAVLKSSGVKPADLRTAQLSINPVRNRAGAVAAYDVQNVVVATLHDIARAGALIDAAQRAAGNAIRVDWIGFSIADDSAVRAAARADAVRRARAQAEQMAAAAGLALGPVQSITENPRTDGYNPAYGYASGAASAGAAAPIEPGSQDLSVTVEVVFALG</sequence>
<evidence type="ECO:0008006" key="4">
    <source>
        <dbReference type="Google" id="ProtNLM"/>
    </source>
</evidence>
<dbReference type="PANTHER" id="PTHR34387">
    <property type="entry name" value="SLR1258 PROTEIN"/>
    <property type="match status" value="1"/>
</dbReference>
<feature type="compositionally biased region" description="Low complexity" evidence="1">
    <location>
        <begin position="30"/>
        <end position="63"/>
    </location>
</feature>
<dbReference type="Pfam" id="PF04402">
    <property type="entry name" value="SIMPL"/>
    <property type="match status" value="1"/>
</dbReference>